<comment type="caution">
    <text evidence="2">The sequence shown here is derived from an EMBL/GenBank/DDBJ whole genome shotgun (WGS) entry which is preliminary data.</text>
</comment>
<dbReference type="AlphaFoldDB" id="A0A9X3YHE7"/>
<sequence>MMKLLGGALTIFSVILGILGYFGFQQVMKSQLEKWAQDEFKVKIEASKALAESAAQNANKSLGEVNAILAGLRAKAVVPIGTIVPWFPPEVPKEGVSLNTIVPQGWAICDGSNGTPNLQDRFVLGTLDPNSIGKQGGSKTHNHTASFSAPRFEADNVGSRGTGASEHDRTKVSVNEAEAMPPYTMLVYIMKLP</sequence>
<keyword evidence="3" id="KW-1185">Reference proteome</keyword>
<evidence type="ECO:0000313" key="2">
    <source>
        <dbReference type="EMBL" id="MDC8012276.1"/>
    </source>
</evidence>
<evidence type="ECO:0000256" key="1">
    <source>
        <dbReference type="SAM" id="MobiDB-lite"/>
    </source>
</evidence>
<proteinExistence type="predicted"/>
<evidence type="ECO:0000313" key="3">
    <source>
        <dbReference type="Proteomes" id="UP001139971"/>
    </source>
</evidence>
<dbReference type="Proteomes" id="UP001139971">
    <property type="component" value="Unassembled WGS sequence"/>
</dbReference>
<dbReference type="SUPFAM" id="SSF88874">
    <property type="entry name" value="Receptor-binding domain of short tail fibre protein gp12"/>
    <property type="match status" value="1"/>
</dbReference>
<organism evidence="2 3">
    <name type="scientific">Tahibacter soli</name>
    <dbReference type="NCBI Taxonomy" id="2983605"/>
    <lineage>
        <taxon>Bacteria</taxon>
        <taxon>Pseudomonadati</taxon>
        <taxon>Pseudomonadota</taxon>
        <taxon>Gammaproteobacteria</taxon>
        <taxon>Lysobacterales</taxon>
        <taxon>Rhodanobacteraceae</taxon>
        <taxon>Tahibacter</taxon>
    </lineage>
</organism>
<feature type="region of interest" description="Disordered" evidence="1">
    <location>
        <begin position="129"/>
        <end position="171"/>
    </location>
</feature>
<gene>
    <name evidence="2" type="ORF">OD750_006910</name>
</gene>
<accession>A0A9X3YHE7</accession>
<evidence type="ECO:0008006" key="4">
    <source>
        <dbReference type="Google" id="ProtNLM"/>
    </source>
</evidence>
<protein>
    <recommendedName>
        <fullName evidence="4">Tail collar domain</fullName>
    </recommendedName>
</protein>
<reference evidence="2" key="1">
    <citation type="submission" date="2023-02" db="EMBL/GenBank/DDBJ databases">
        <title>Tahibacter soli sp. nov. isolated from soil.</title>
        <authorList>
            <person name="Baek J.H."/>
            <person name="Lee J.K."/>
            <person name="Choi D.G."/>
            <person name="Jeon C.O."/>
        </authorList>
    </citation>
    <scope>NUCLEOTIDE SEQUENCE</scope>
    <source>
        <strain evidence="2">BL</strain>
    </source>
</reference>
<dbReference type="RefSeq" id="WP_263542685.1">
    <property type="nucleotide sequence ID" value="NZ_JAOVZO020000005.1"/>
</dbReference>
<dbReference type="EMBL" id="JAOVZO020000005">
    <property type="protein sequence ID" value="MDC8012276.1"/>
    <property type="molecule type" value="Genomic_DNA"/>
</dbReference>
<name>A0A9X3YHE7_9GAMM</name>
<dbReference type="CDD" id="cd22641">
    <property type="entry name" value="C24-like"/>
    <property type="match status" value="1"/>
</dbReference>
<feature type="compositionally biased region" description="Polar residues" evidence="1">
    <location>
        <begin position="129"/>
        <end position="147"/>
    </location>
</feature>